<feature type="compositionally biased region" description="Low complexity" evidence="1">
    <location>
        <begin position="74"/>
        <end position="102"/>
    </location>
</feature>
<feature type="compositionally biased region" description="Polar residues" evidence="1">
    <location>
        <begin position="34"/>
        <end position="51"/>
    </location>
</feature>
<keyword evidence="3" id="KW-1185">Reference proteome</keyword>
<dbReference type="Proteomes" id="UP001212997">
    <property type="component" value="Unassembled WGS sequence"/>
</dbReference>
<feature type="compositionally biased region" description="Basic residues" evidence="1">
    <location>
        <begin position="1"/>
        <end position="20"/>
    </location>
</feature>
<evidence type="ECO:0000313" key="2">
    <source>
        <dbReference type="EMBL" id="KAJ3474310.1"/>
    </source>
</evidence>
<accession>A0AAD5YCB2</accession>
<sequence>MPKRKAKPPKPSTHSKRTRQRSPSSSPPVPAVVDNSQSSSLTPTQSRSQSPHFDETPATMRLAAPPAPPPIAAAPPANTARVPAAFRKSSKASYDSSSAHTSQTAQKTSRMNTCRFHAAPEYATYSLDNLDFPLKFGAKASGADDCYKFICIDKDPVKVWIVGEVQALGFKKEGFNARRAAILINPFRDEDRLRMKDILCKLSFPPDQPEKEDIWIGKWMASRDTEAAAIPAFTDALDICSGVQGQPKFPIAVLKKHDIVAVEALISRYTKDYKTWNEWRISLQLNRLFVLHTVDATQVKLDSQLF</sequence>
<dbReference type="EMBL" id="JANAWD010001094">
    <property type="protein sequence ID" value="KAJ3474310.1"/>
    <property type="molecule type" value="Genomic_DNA"/>
</dbReference>
<name>A0AAD5YCB2_9APHY</name>
<comment type="caution">
    <text evidence="2">The sequence shown here is derived from an EMBL/GenBank/DDBJ whole genome shotgun (WGS) entry which is preliminary data.</text>
</comment>
<feature type="region of interest" description="Disordered" evidence="1">
    <location>
        <begin position="1"/>
        <end position="110"/>
    </location>
</feature>
<gene>
    <name evidence="2" type="ORF">NLI96_g12530</name>
</gene>
<reference evidence="2" key="1">
    <citation type="submission" date="2022-07" db="EMBL/GenBank/DDBJ databases">
        <title>Genome Sequence of Physisporinus lineatus.</title>
        <authorList>
            <person name="Buettner E."/>
        </authorList>
    </citation>
    <scope>NUCLEOTIDE SEQUENCE</scope>
    <source>
        <strain evidence="2">VT162</strain>
    </source>
</reference>
<evidence type="ECO:0000313" key="3">
    <source>
        <dbReference type="Proteomes" id="UP001212997"/>
    </source>
</evidence>
<organism evidence="2 3">
    <name type="scientific">Meripilus lineatus</name>
    <dbReference type="NCBI Taxonomy" id="2056292"/>
    <lineage>
        <taxon>Eukaryota</taxon>
        <taxon>Fungi</taxon>
        <taxon>Dikarya</taxon>
        <taxon>Basidiomycota</taxon>
        <taxon>Agaricomycotina</taxon>
        <taxon>Agaricomycetes</taxon>
        <taxon>Polyporales</taxon>
        <taxon>Meripilaceae</taxon>
        <taxon>Meripilus</taxon>
    </lineage>
</organism>
<proteinExistence type="predicted"/>
<dbReference type="AlphaFoldDB" id="A0AAD5YCB2"/>
<protein>
    <submittedName>
        <fullName evidence="2">Uncharacterized protein</fullName>
    </submittedName>
</protein>
<evidence type="ECO:0000256" key="1">
    <source>
        <dbReference type="SAM" id="MobiDB-lite"/>
    </source>
</evidence>